<feature type="non-terminal residue" evidence="3">
    <location>
        <position position="378"/>
    </location>
</feature>
<dbReference type="SUPFAM" id="SSF52047">
    <property type="entry name" value="RNI-like"/>
    <property type="match status" value="1"/>
</dbReference>
<feature type="non-terminal residue" evidence="3">
    <location>
        <position position="1"/>
    </location>
</feature>
<dbReference type="EMBL" id="JBFSEQ010000007">
    <property type="protein sequence ID" value="KAL2773355.1"/>
    <property type="molecule type" value="Genomic_DNA"/>
</dbReference>
<dbReference type="AlphaFoldDB" id="A0ABD2E2H2"/>
<accession>A0ABD2E2H2</accession>
<dbReference type="PANTHER" id="PTHR14224:SF19">
    <property type="entry name" value="PRAME FAMILY MEMBER 11-RELATED"/>
    <property type="match status" value="1"/>
</dbReference>
<dbReference type="Proteomes" id="UP001610411">
    <property type="component" value="Unassembled WGS sequence"/>
</dbReference>
<gene>
    <name evidence="3" type="ORF">WCI35_021530</name>
</gene>
<dbReference type="InterPro" id="IPR050694">
    <property type="entry name" value="LRRC14/PRAME"/>
</dbReference>
<keyword evidence="4" id="KW-1185">Reference proteome</keyword>
<dbReference type="Gene3D" id="3.80.10.10">
    <property type="entry name" value="Ribonuclease Inhibitor"/>
    <property type="match status" value="1"/>
</dbReference>
<dbReference type="PANTHER" id="PTHR14224">
    <property type="entry name" value="SIMILAR TO PREFERENTIALLY EXPRESSED ANTIGEN IN MELANOMA-LIKE 3"/>
    <property type="match status" value="1"/>
</dbReference>
<evidence type="ECO:0000256" key="1">
    <source>
        <dbReference type="ARBA" id="ARBA00022614"/>
    </source>
</evidence>
<name>A0ABD2E2H2_DAUMA</name>
<dbReference type="InterPro" id="IPR032675">
    <property type="entry name" value="LRR_dom_sf"/>
</dbReference>
<organism evidence="3 4">
    <name type="scientific">Daubentonia madagascariensis</name>
    <name type="common">Aye-aye</name>
    <name type="synonym">Sciurus madagascariensis</name>
    <dbReference type="NCBI Taxonomy" id="31869"/>
    <lineage>
        <taxon>Eukaryota</taxon>
        <taxon>Metazoa</taxon>
        <taxon>Chordata</taxon>
        <taxon>Craniata</taxon>
        <taxon>Vertebrata</taxon>
        <taxon>Euteleostomi</taxon>
        <taxon>Mammalia</taxon>
        <taxon>Eutheria</taxon>
        <taxon>Euarchontoglires</taxon>
        <taxon>Primates</taxon>
        <taxon>Strepsirrhini</taxon>
        <taxon>Chiromyiformes</taxon>
        <taxon>Daubentoniidae</taxon>
        <taxon>Daubentonia</taxon>
    </lineage>
</organism>
<comment type="caution">
    <text evidence="3">The sequence shown here is derived from an EMBL/GenBank/DDBJ whole genome shotgun (WGS) entry which is preliminary data.</text>
</comment>
<evidence type="ECO:0000313" key="4">
    <source>
        <dbReference type="Proteomes" id="UP001610411"/>
    </source>
</evidence>
<evidence type="ECO:0000313" key="3">
    <source>
        <dbReference type="EMBL" id="KAL2773355.1"/>
    </source>
</evidence>
<keyword evidence="2" id="KW-0677">Repeat</keyword>
<keyword evidence="1" id="KW-0433">Leucine-rich repeat</keyword>
<evidence type="ECO:0000256" key="2">
    <source>
        <dbReference type="ARBA" id="ARBA00022737"/>
    </source>
</evidence>
<proteinExistence type="predicted"/>
<reference evidence="3 4" key="1">
    <citation type="journal article" date="2024" name="G3 (Bethesda)">
        <title>A hybrid genome assembly of the endangered aye-aye (Daubentonia madagascariensis).</title>
        <authorList>
            <person name="Versoza C.J."/>
            <person name="Pfeifer S.P."/>
        </authorList>
    </citation>
    <scope>NUCLEOTIDE SEQUENCE [LARGE SCALE GENOMIC DNA]</scope>
    <source>
        <strain evidence="3">6821</strain>
    </source>
</reference>
<dbReference type="FunFam" id="3.80.10.10:FF:000354">
    <property type="entry name" value="Melanoma antigen preferentially expressed in tumors"/>
    <property type="match status" value="1"/>
</dbReference>
<sequence length="378" mass="43844">RWNIQVLDLRNVDDDFWIVRSGASVSSPKAMNKRQTEEDRPRMRRKQSFKVLVDLCLKEKTLDEFLTYLFLWFMQRKDLIHLCCRKLKIYLMPAQNIRQVLKMVDLDCIQEVEVNGTWKLSTLARFAPYLGQMSNLYKLLLSHIYVSDNISQEKEEFVSRFTSQFLKLDHLQQLYMDSVPFLEGHLDQVLRYLKTPLETLSITDCLLSELDLRHLSQCPSISQLKDLDLTGIRLTNFSPEPLQLLLEKVAGTLQTLDLDECGITDAQLRAILPALSHCSQLLTFSFRGNPISMATLENLLRHTVRLSKLHLELYDTPLESYGAQGALHQRRFAKLQAELMEILRHLGNPKTVLFSMVPCPHCGNSAFYDLEPCQYCCW</sequence>
<protein>
    <submittedName>
        <fullName evidence="3">PRAME family member 4</fullName>
    </submittedName>
</protein>